<name>A0A2P2J585_RHIMU</name>
<dbReference type="AlphaFoldDB" id="A0A2P2J585"/>
<dbReference type="EMBL" id="GGEC01008074">
    <property type="protein sequence ID" value="MBW88557.1"/>
    <property type="molecule type" value="Transcribed_RNA"/>
</dbReference>
<reference evidence="1" key="1">
    <citation type="submission" date="2018-02" db="EMBL/GenBank/DDBJ databases">
        <title>Rhizophora mucronata_Transcriptome.</title>
        <authorList>
            <person name="Meera S.P."/>
            <person name="Sreeshan A."/>
            <person name="Augustine A."/>
        </authorList>
    </citation>
    <scope>NUCLEOTIDE SEQUENCE</scope>
    <source>
        <tissue evidence="1">Leaf</tissue>
    </source>
</reference>
<accession>A0A2P2J585</accession>
<protein>
    <submittedName>
        <fullName evidence="1">Uncharacterized protein</fullName>
    </submittedName>
</protein>
<sequence length="51" mass="5790">MPSPRSLLCESGASIRLPLLYAVIRLRKCTAKWLLVVILSRSVLMIHQDQL</sequence>
<evidence type="ECO:0000313" key="1">
    <source>
        <dbReference type="EMBL" id="MBW88557.1"/>
    </source>
</evidence>
<organism evidence="1">
    <name type="scientific">Rhizophora mucronata</name>
    <name type="common">Asiatic mangrove</name>
    <dbReference type="NCBI Taxonomy" id="61149"/>
    <lineage>
        <taxon>Eukaryota</taxon>
        <taxon>Viridiplantae</taxon>
        <taxon>Streptophyta</taxon>
        <taxon>Embryophyta</taxon>
        <taxon>Tracheophyta</taxon>
        <taxon>Spermatophyta</taxon>
        <taxon>Magnoliopsida</taxon>
        <taxon>eudicotyledons</taxon>
        <taxon>Gunneridae</taxon>
        <taxon>Pentapetalae</taxon>
        <taxon>rosids</taxon>
        <taxon>fabids</taxon>
        <taxon>Malpighiales</taxon>
        <taxon>Rhizophoraceae</taxon>
        <taxon>Rhizophora</taxon>
    </lineage>
</organism>
<proteinExistence type="predicted"/>